<reference evidence="4" key="1">
    <citation type="submission" date="2016-12" db="EMBL/GenBank/DDBJ databases">
        <authorList>
            <person name="Moulin L."/>
        </authorList>
    </citation>
    <scope>NUCLEOTIDE SEQUENCE [LARGE SCALE GENOMIC DNA]</scope>
    <source>
        <strain evidence="4">STM 7183</strain>
    </source>
</reference>
<comment type="caution">
    <text evidence="4">The sequence shown here is derived from an EMBL/GenBank/DDBJ whole genome shotgun (WGS) entry which is preliminary data.</text>
</comment>
<organism evidence="4 5">
    <name type="scientific">Paraburkholderia piptadeniae</name>
    <dbReference type="NCBI Taxonomy" id="1701573"/>
    <lineage>
        <taxon>Bacteria</taxon>
        <taxon>Pseudomonadati</taxon>
        <taxon>Pseudomonadota</taxon>
        <taxon>Betaproteobacteria</taxon>
        <taxon>Burkholderiales</taxon>
        <taxon>Burkholderiaceae</taxon>
        <taxon>Paraburkholderia</taxon>
    </lineage>
</organism>
<keyword evidence="5" id="KW-1185">Reference proteome</keyword>
<dbReference type="SUPFAM" id="SSF53850">
    <property type="entry name" value="Periplasmic binding protein-like II"/>
    <property type="match status" value="1"/>
</dbReference>
<proteinExistence type="predicted"/>
<dbReference type="PANTHER" id="PTHR35936">
    <property type="entry name" value="MEMBRANE-BOUND LYTIC MUREIN TRANSGLYCOSYLASE F"/>
    <property type="match status" value="1"/>
</dbReference>
<evidence type="ECO:0000256" key="1">
    <source>
        <dbReference type="ARBA" id="ARBA00022729"/>
    </source>
</evidence>
<dbReference type="AlphaFoldDB" id="A0A1N7SU14"/>
<dbReference type="RefSeq" id="WP_268958023.1">
    <property type="nucleotide sequence ID" value="NZ_CYGY02000096.1"/>
</dbReference>
<sequence length="284" mass="30593">MKRYKAAGSFGVCAALFAMFATNASAETTLERIQRTGEVRIGYANESPFAFTKLDGSVTGESPEVAKKVFAKLGVKKVDTVLTEWGSLIPGLRAGRFDVIASGTYVTPARCQQVAFSEPIDRIQDTVMTLPGNPKAIHSYPDVAKNPDLKLAVIAGSVELVYAKEAGVKEAQLLQVGDSPELVQAVLTRRADAAASTNLTMREFAGKYNGKVSAESNFTDDPKHNGYSAFAFRPEDTDLRDAVNKILKGYVGSEDHLSTISVFGFNKQNLPDKTTKELCAGKAQ</sequence>
<keyword evidence="1 2" id="KW-0732">Signal</keyword>
<accession>A0A1N7SU14</accession>
<dbReference type="NCBIfam" id="TIGR02995">
    <property type="entry name" value="ectoine_ehuB"/>
    <property type="match status" value="1"/>
</dbReference>
<protein>
    <submittedName>
        <fullName evidence="4">Extracellular solute-binding protein</fullName>
    </submittedName>
</protein>
<dbReference type="InterPro" id="IPR014337">
    <property type="entry name" value="Ectoine_EhuB"/>
</dbReference>
<feature type="signal peptide" evidence="2">
    <location>
        <begin position="1"/>
        <end position="26"/>
    </location>
</feature>
<dbReference type="Proteomes" id="UP000195569">
    <property type="component" value="Unassembled WGS sequence"/>
</dbReference>
<evidence type="ECO:0000313" key="5">
    <source>
        <dbReference type="Proteomes" id="UP000195569"/>
    </source>
</evidence>
<evidence type="ECO:0000256" key="2">
    <source>
        <dbReference type="SAM" id="SignalP"/>
    </source>
</evidence>
<dbReference type="CDD" id="cd01002">
    <property type="entry name" value="PBP2_Ehub_like"/>
    <property type="match status" value="1"/>
</dbReference>
<evidence type="ECO:0000259" key="3">
    <source>
        <dbReference type="SMART" id="SM00062"/>
    </source>
</evidence>
<dbReference type="InterPro" id="IPR001638">
    <property type="entry name" value="Solute-binding_3/MltF_N"/>
</dbReference>
<dbReference type="SMART" id="SM00062">
    <property type="entry name" value="PBPb"/>
    <property type="match status" value="1"/>
</dbReference>
<dbReference type="Gene3D" id="3.40.190.10">
    <property type="entry name" value="Periplasmic binding protein-like II"/>
    <property type="match status" value="2"/>
</dbReference>
<dbReference type="Pfam" id="PF00497">
    <property type="entry name" value="SBP_bac_3"/>
    <property type="match status" value="1"/>
</dbReference>
<dbReference type="GO" id="GO:0051470">
    <property type="term" value="P:ectoine transmembrane transport"/>
    <property type="evidence" value="ECO:0007669"/>
    <property type="project" value="InterPro"/>
</dbReference>
<feature type="chain" id="PRO_5012681590" evidence="2">
    <location>
        <begin position="27"/>
        <end position="284"/>
    </location>
</feature>
<dbReference type="PANTHER" id="PTHR35936:SF17">
    <property type="entry name" value="ARGININE-BINDING EXTRACELLULAR PROTEIN ARTP"/>
    <property type="match status" value="1"/>
</dbReference>
<evidence type="ECO:0000313" key="4">
    <source>
        <dbReference type="EMBL" id="SIT50971.1"/>
    </source>
</evidence>
<dbReference type="EMBL" id="CYGY02000096">
    <property type="protein sequence ID" value="SIT50971.1"/>
    <property type="molecule type" value="Genomic_DNA"/>
</dbReference>
<name>A0A1N7SU14_9BURK</name>
<gene>
    <name evidence="4" type="ORF">BN2476_960122</name>
</gene>
<feature type="domain" description="Solute-binding protein family 3/N-terminal" evidence="3">
    <location>
        <begin position="38"/>
        <end position="254"/>
    </location>
</feature>
<dbReference type="GO" id="GO:0033294">
    <property type="term" value="F:ectoine binding"/>
    <property type="evidence" value="ECO:0007669"/>
    <property type="project" value="InterPro"/>
</dbReference>